<dbReference type="EMBL" id="JAWDJX010000029">
    <property type="protein sequence ID" value="KAK3050895.1"/>
    <property type="molecule type" value="Genomic_DNA"/>
</dbReference>
<feature type="compositionally biased region" description="Basic and acidic residues" evidence="1">
    <location>
        <begin position="208"/>
        <end position="239"/>
    </location>
</feature>
<proteinExistence type="predicted"/>
<evidence type="ECO:0000259" key="2">
    <source>
        <dbReference type="Pfam" id="PF24625"/>
    </source>
</evidence>
<feature type="region of interest" description="Disordered" evidence="1">
    <location>
        <begin position="1"/>
        <end position="76"/>
    </location>
</feature>
<feature type="region of interest" description="Disordered" evidence="1">
    <location>
        <begin position="350"/>
        <end position="389"/>
    </location>
</feature>
<evidence type="ECO:0000313" key="3">
    <source>
        <dbReference type="EMBL" id="KAK3050895.1"/>
    </source>
</evidence>
<comment type="caution">
    <text evidence="3">The sequence shown here is derived from an EMBL/GenBank/DDBJ whole genome shotgun (WGS) entry which is preliminary data.</text>
</comment>
<dbReference type="Proteomes" id="UP001271007">
    <property type="component" value="Unassembled WGS sequence"/>
</dbReference>
<feature type="domain" description="DUF7626" evidence="2">
    <location>
        <begin position="74"/>
        <end position="122"/>
    </location>
</feature>
<dbReference type="Pfam" id="PF24625">
    <property type="entry name" value="DUF7626"/>
    <property type="match status" value="1"/>
</dbReference>
<reference evidence="3" key="1">
    <citation type="submission" date="2023-04" db="EMBL/GenBank/DDBJ databases">
        <title>Black Yeasts Isolated from many extreme environments.</title>
        <authorList>
            <person name="Coleine C."/>
            <person name="Stajich J.E."/>
            <person name="Selbmann L."/>
        </authorList>
    </citation>
    <scope>NUCLEOTIDE SEQUENCE</scope>
    <source>
        <strain evidence="3">CCFEE 5312</strain>
    </source>
</reference>
<evidence type="ECO:0000313" key="4">
    <source>
        <dbReference type="Proteomes" id="UP001271007"/>
    </source>
</evidence>
<dbReference type="AlphaFoldDB" id="A0AAJ0GAM9"/>
<dbReference type="InterPro" id="IPR056043">
    <property type="entry name" value="DUF7626"/>
</dbReference>
<organism evidence="3 4">
    <name type="scientific">Extremus antarcticus</name>
    <dbReference type="NCBI Taxonomy" id="702011"/>
    <lineage>
        <taxon>Eukaryota</taxon>
        <taxon>Fungi</taxon>
        <taxon>Dikarya</taxon>
        <taxon>Ascomycota</taxon>
        <taxon>Pezizomycotina</taxon>
        <taxon>Dothideomycetes</taxon>
        <taxon>Dothideomycetidae</taxon>
        <taxon>Mycosphaerellales</taxon>
        <taxon>Extremaceae</taxon>
        <taxon>Extremus</taxon>
    </lineage>
</organism>
<feature type="region of interest" description="Disordered" evidence="1">
    <location>
        <begin position="196"/>
        <end position="239"/>
    </location>
</feature>
<sequence length="503" mass="56915">MPPIKTGLCLEGTEEVARSDAVDSVMGDGIGDGPVDSDSDEDVSENHQAGATPRKVHFAAGATPAAPKKPHAQADGRIKTLKQQGYGDKYVATKLGEEGFINYAEKTVAGRWRKIRQALEKAEAEELDDNLSDWHEGEDDLLEEAHNNADKKFQQELQRLEQQKWKTISSALGATMAKKKYTAKACRERFDAVQEGTAEVPFEQDSDPEGRVQRRDKRIADNKRRRAEAKDAVRRAEANSLKKIEDEKERKLQVKLGTIKERQAKMEQQREENRMKEERRLGKEAERRHRKEAEKRAREEVLAKRRIKVKEESVFKYYTGRDLTRRHNDKPRRADGEKEEGVVYLYESDDAGASSADDDVPTTTPAPKEKIAKRRHDSMMPDNTPPQVTKATLTNYRSILTIKELEVLLCERGLPRRGQDELHPEVVARIAAADKALDTTDLNDLLAKHFESQKGSMIKRIARLQHADAAASAAGKEGVRVTDREFQDSYEGYTGKYAHFKDD</sequence>
<protein>
    <recommendedName>
        <fullName evidence="2">DUF7626 domain-containing protein</fullName>
    </recommendedName>
</protein>
<name>A0AAJ0GAM9_9PEZI</name>
<accession>A0AAJ0GAM9</accession>
<gene>
    <name evidence="3" type="ORF">LTR09_007973</name>
</gene>
<evidence type="ECO:0000256" key="1">
    <source>
        <dbReference type="SAM" id="MobiDB-lite"/>
    </source>
</evidence>
<keyword evidence="4" id="KW-1185">Reference proteome</keyword>
<feature type="region of interest" description="Disordered" evidence="1">
    <location>
        <begin position="257"/>
        <end position="298"/>
    </location>
</feature>